<keyword evidence="3" id="KW-1185">Reference proteome</keyword>
<comment type="caution">
    <text evidence="2">The sequence shown here is derived from an EMBL/GenBank/DDBJ whole genome shotgun (WGS) entry which is preliminary data.</text>
</comment>
<feature type="region of interest" description="Disordered" evidence="1">
    <location>
        <begin position="76"/>
        <end position="110"/>
    </location>
</feature>
<dbReference type="Proteomes" id="UP001159363">
    <property type="component" value="Chromosome 16"/>
</dbReference>
<name>A0ABQ9G053_9NEOP</name>
<accession>A0ABQ9G053</accession>
<evidence type="ECO:0000256" key="1">
    <source>
        <dbReference type="SAM" id="MobiDB-lite"/>
    </source>
</evidence>
<feature type="region of interest" description="Disordered" evidence="1">
    <location>
        <begin position="627"/>
        <end position="652"/>
    </location>
</feature>
<evidence type="ECO:0000313" key="3">
    <source>
        <dbReference type="Proteomes" id="UP001159363"/>
    </source>
</evidence>
<feature type="compositionally biased region" description="Basic and acidic residues" evidence="1">
    <location>
        <begin position="324"/>
        <end position="335"/>
    </location>
</feature>
<sequence length="742" mass="81349">MTSTQQPMEKRRGACDVARTSGTMPVGSVETNTADVAAVENTGGSLQPCLQWRHLALGYDRNLEWTLLIISHHTTSSRLAARETTPQGASRSADQEHALPSLSETSETVPLNKQACENEIWGRSEVSMEQRPEFKYRGNEISPRKRADQRHRLARFLHAETRDRPRCDSIPVRLGGSSLCTLGRTTFDHRPLASVGVVVAGRLACCSHPTTANRVQSPAGANPGFSHAGITPDDAAGRRVFTGISLPPPSFHSGAAPYSPHFPIVDNRQLIPFLSELHLIGAHGCGALIHWRKVTRGVSDKNSSNDKRIAKEKMIEVSMEQHRNEMAGETGDPRENPPTNSTIPTCENPVTRPGIEPGSLWWEASGLTARQRRSLQRKRKRPTKFALLFGDFKHVCLRNTFVIGSYLICHALGNSAPMNEHFTTACPNHVQFSQKGVASHLCSSQWRNEPGSSTDSTRKKSAHNFFLLILQGAAVAEWLDCRPPTKANRVRSPAGSLPDFRKCESCHTMPLARGFFSGISRFPPPLHSGGAPFLPHSSSSTLKTSFLRAAEISSLKSYFCSPSDPKSKFGSSCGGRCGIVVRLPVSQLGEPSSTLERCCWSADFIGDLLPPCIPALLHTPITSPPIGSKDLDVKSRPNLSTTNEQRPGNLADSRGNKLDFAVLRVLEPQLVVHWLMLQFHPSPGSTGFGRVLRCPSRQHSFTASLQLIDAKDSSAVERRPRVPVLLKAVHDKVSTLEMKLRK</sequence>
<reference evidence="2 3" key="1">
    <citation type="submission" date="2023-02" db="EMBL/GenBank/DDBJ databases">
        <title>LHISI_Scaffold_Assembly.</title>
        <authorList>
            <person name="Stuart O.P."/>
            <person name="Cleave R."/>
            <person name="Magrath M.J.L."/>
            <person name="Mikheyev A.S."/>
        </authorList>
    </citation>
    <scope>NUCLEOTIDE SEQUENCE [LARGE SCALE GENOMIC DNA]</scope>
    <source>
        <strain evidence="2">Daus_M_001</strain>
        <tissue evidence="2">Leg muscle</tissue>
    </source>
</reference>
<dbReference type="EMBL" id="JARBHB010000017">
    <property type="protein sequence ID" value="KAJ8865869.1"/>
    <property type="molecule type" value="Genomic_DNA"/>
</dbReference>
<proteinExistence type="predicted"/>
<feature type="region of interest" description="Disordered" evidence="1">
    <location>
        <begin position="1"/>
        <end position="26"/>
    </location>
</feature>
<protein>
    <submittedName>
        <fullName evidence="2">Uncharacterized protein</fullName>
    </submittedName>
</protein>
<gene>
    <name evidence="2" type="ORF">PR048_033392</name>
</gene>
<organism evidence="2 3">
    <name type="scientific">Dryococelus australis</name>
    <dbReference type="NCBI Taxonomy" id="614101"/>
    <lineage>
        <taxon>Eukaryota</taxon>
        <taxon>Metazoa</taxon>
        <taxon>Ecdysozoa</taxon>
        <taxon>Arthropoda</taxon>
        <taxon>Hexapoda</taxon>
        <taxon>Insecta</taxon>
        <taxon>Pterygota</taxon>
        <taxon>Neoptera</taxon>
        <taxon>Polyneoptera</taxon>
        <taxon>Phasmatodea</taxon>
        <taxon>Verophasmatodea</taxon>
        <taxon>Anareolatae</taxon>
        <taxon>Phasmatidae</taxon>
        <taxon>Eurycanthinae</taxon>
        <taxon>Dryococelus</taxon>
    </lineage>
</organism>
<feature type="compositionally biased region" description="Polar residues" evidence="1">
    <location>
        <begin position="637"/>
        <end position="646"/>
    </location>
</feature>
<feature type="compositionally biased region" description="Polar residues" evidence="1">
    <location>
        <begin position="76"/>
        <end position="92"/>
    </location>
</feature>
<evidence type="ECO:0000313" key="2">
    <source>
        <dbReference type="EMBL" id="KAJ8865869.1"/>
    </source>
</evidence>
<feature type="region of interest" description="Disordered" evidence="1">
    <location>
        <begin position="324"/>
        <end position="350"/>
    </location>
</feature>